<sequence length="474" mass="54381">MPSRPRPSPLLDEAAATFASASAGQLSPDLDAMVAMRAPARSWLSTSRPPWFMYPYPVSRQTPKRFFRIAIACLLVTIGLVVHLTRVLQPRPHHAPFETPESELIVHGTRVSLLPEPLYPLEPFPDSPMHTPSSLSQTADENPRPPWLVTVISPATDAARRMLIRSTWMRLYRDVPFAARFVISNPGPQWTENIRIENRTFGDMIVLDHLQEDDITANTIKTIELYKWLIERGHRYEFVSKMDTDLWFNARGFWDRYISQLLSNDTGTPTATVDRTFIGELYYSANYDLVFPHGAMYTATWDMVELIAGLQDRFNVVTGEDMAVAMLMLKGRQVGNLINFKGTEKFDYDDGDSRGDGTAWARSGTHPNATRHAVYGTDALAVHELKDERMFLKVADCFDENGVRQDDELGPEQSPPLYVLWWDFLHRMNLTNRWKSRFERIPDFLWSYDNGTWVCDGIWRLGRTRTGYLEERSP</sequence>
<evidence type="ECO:0000313" key="12">
    <source>
        <dbReference type="Proteomes" id="UP000029964"/>
    </source>
</evidence>
<keyword evidence="3 10" id="KW-0328">Glycosyltransferase</keyword>
<keyword evidence="6 10" id="KW-0735">Signal-anchor</keyword>
<dbReference type="EC" id="2.4.1.-" evidence="10"/>
<dbReference type="AlphaFoldDB" id="A0A086SV21"/>
<evidence type="ECO:0000256" key="6">
    <source>
        <dbReference type="ARBA" id="ARBA00022968"/>
    </source>
</evidence>
<comment type="similarity">
    <text evidence="2 10">Belongs to the glycosyltransferase 31 family.</text>
</comment>
<protein>
    <recommendedName>
        <fullName evidence="10">Hexosyltransferase</fullName>
        <ecNumber evidence="10">2.4.1.-</ecNumber>
    </recommendedName>
</protein>
<keyword evidence="8 10" id="KW-0333">Golgi apparatus</keyword>
<comment type="subcellular location">
    <subcellularLocation>
        <location evidence="1 10">Golgi apparatus membrane</location>
        <topology evidence="1 10">Single-pass type II membrane protein</topology>
    </subcellularLocation>
</comment>
<organism evidence="11 12">
    <name type="scientific">Hapsidospora chrysogenum (strain ATCC 11550 / CBS 779.69 / DSM 880 / IAM 14645 / JCM 23072 / IMI 49137)</name>
    <name type="common">Acremonium chrysogenum</name>
    <dbReference type="NCBI Taxonomy" id="857340"/>
    <lineage>
        <taxon>Eukaryota</taxon>
        <taxon>Fungi</taxon>
        <taxon>Dikarya</taxon>
        <taxon>Ascomycota</taxon>
        <taxon>Pezizomycotina</taxon>
        <taxon>Sordariomycetes</taxon>
        <taxon>Hypocreomycetidae</taxon>
        <taxon>Hypocreales</taxon>
        <taxon>Bionectriaceae</taxon>
        <taxon>Hapsidospora</taxon>
    </lineage>
</organism>
<dbReference type="EMBL" id="JPKY01000155">
    <property type="protein sequence ID" value="KFH40953.1"/>
    <property type="molecule type" value="Genomic_DNA"/>
</dbReference>
<evidence type="ECO:0000256" key="8">
    <source>
        <dbReference type="ARBA" id="ARBA00023034"/>
    </source>
</evidence>
<evidence type="ECO:0000256" key="7">
    <source>
        <dbReference type="ARBA" id="ARBA00022989"/>
    </source>
</evidence>
<evidence type="ECO:0000313" key="11">
    <source>
        <dbReference type="EMBL" id="KFH40953.1"/>
    </source>
</evidence>
<evidence type="ECO:0000256" key="3">
    <source>
        <dbReference type="ARBA" id="ARBA00022676"/>
    </source>
</evidence>
<evidence type="ECO:0000256" key="4">
    <source>
        <dbReference type="ARBA" id="ARBA00022679"/>
    </source>
</evidence>
<dbReference type="OrthoDB" id="2139606at2759"/>
<dbReference type="Proteomes" id="UP000029964">
    <property type="component" value="Unassembled WGS sequence"/>
</dbReference>
<accession>A0A086SV21</accession>
<proteinExistence type="inferred from homology"/>
<dbReference type="GO" id="GO:0016758">
    <property type="term" value="F:hexosyltransferase activity"/>
    <property type="evidence" value="ECO:0007669"/>
    <property type="project" value="InterPro"/>
</dbReference>
<keyword evidence="9 10" id="KW-0472">Membrane</keyword>
<dbReference type="GO" id="GO:0000139">
    <property type="term" value="C:Golgi membrane"/>
    <property type="evidence" value="ECO:0007669"/>
    <property type="project" value="UniProtKB-SubCell"/>
</dbReference>
<comment type="caution">
    <text evidence="11">The sequence shown here is derived from an EMBL/GenBank/DDBJ whole genome shotgun (WGS) entry which is preliminary data.</text>
</comment>
<dbReference type="InterPro" id="IPR002659">
    <property type="entry name" value="Glyco_trans_31"/>
</dbReference>
<evidence type="ECO:0000256" key="5">
    <source>
        <dbReference type="ARBA" id="ARBA00022692"/>
    </source>
</evidence>
<evidence type="ECO:0000256" key="2">
    <source>
        <dbReference type="ARBA" id="ARBA00008661"/>
    </source>
</evidence>
<dbReference type="PANTHER" id="PTHR11214:SF351">
    <property type="entry name" value="BETA-1,3-GALACTOSYLTRANSFERASE PVG3"/>
    <property type="match status" value="1"/>
</dbReference>
<name>A0A086SV21_HAPC1</name>
<keyword evidence="4" id="KW-0808">Transferase</keyword>
<gene>
    <name evidence="11" type="ORF">ACRE_083530</name>
</gene>
<evidence type="ECO:0000256" key="10">
    <source>
        <dbReference type="RuleBase" id="RU363063"/>
    </source>
</evidence>
<dbReference type="HOGENOM" id="CLU_035618_0_0_1"/>
<keyword evidence="7 10" id="KW-1133">Transmembrane helix</keyword>
<feature type="transmembrane region" description="Helical" evidence="10">
    <location>
        <begin position="66"/>
        <end position="84"/>
    </location>
</feature>
<keyword evidence="12" id="KW-1185">Reference proteome</keyword>
<evidence type="ECO:0000256" key="9">
    <source>
        <dbReference type="ARBA" id="ARBA00023136"/>
    </source>
</evidence>
<evidence type="ECO:0000256" key="1">
    <source>
        <dbReference type="ARBA" id="ARBA00004323"/>
    </source>
</evidence>
<dbReference type="PANTHER" id="PTHR11214">
    <property type="entry name" value="BETA-1,3-N-ACETYLGLUCOSAMINYLTRANSFERASE"/>
    <property type="match status" value="1"/>
</dbReference>
<keyword evidence="5 10" id="KW-0812">Transmembrane</keyword>
<reference evidence="12" key="1">
    <citation type="journal article" date="2014" name="Genome Announc.">
        <title>Genome sequence and annotation of Acremonium chrysogenum, producer of the beta-lactam antibiotic cephalosporin C.</title>
        <authorList>
            <person name="Terfehr D."/>
            <person name="Dahlmann T.A."/>
            <person name="Specht T."/>
            <person name="Zadra I."/>
            <person name="Kuernsteiner H."/>
            <person name="Kueck U."/>
        </authorList>
    </citation>
    <scope>NUCLEOTIDE SEQUENCE [LARGE SCALE GENOMIC DNA]</scope>
    <source>
        <strain evidence="12">ATCC 11550 / CBS 779.69 / DSM 880 / IAM 14645 / JCM 23072 / IMI 49137</strain>
    </source>
</reference>
<dbReference type="Pfam" id="PF01762">
    <property type="entry name" value="Galactosyl_T"/>
    <property type="match status" value="1"/>
</dbReference>
<dbReference type="STRING" id="857340.A0A086SV21"/>